<sequence length="42" mass="4377">MKTWVKGGDDENGANNDLKNASSLAALQNGSNADLVTADRTI</sequence>
<gene>
    <name evidence="1" type="ORF">CPter291_3245</name>
</gene>
<dbReference type="EMBL" id="CP013236">
    <property type="protein sequence ID" value="AMP15482.1"/>
    <property type="molecule type" value="Genomic_DNA"/>
</dbReference>
<accession>A0ABM5Z8Y9</accession>
<evidence type="ECO:0000313" key="2">
    <source>
        <dbReference type="Proteomes" id="UP000074914"/>
    </source>
</evidence>
<protein>
    <submittedName>
        <fullName evidence="1">Uncharacterized protein</fullName>
    </submittedName>
</protein>
<dbReference type="Proteomes" id="UP000074914">
    <property type="component" value="Chromosome"/>
</dbReference>
<reference evidence="1 2" key="1">
    <citation type="submission" date="2015-11" db="EMBL/GenBank/DDBJ databases">
        <title>Exploring the genomic traits of fungus-feeding bacterial genus Collimonas.</title>
        <authorList>
            <person name="Song C."/>
            <person name="Schmidt R."/>
            <person name="de Jager V."/>
            <person name="Krzyzanowska D."/>
            <person name="Jongedijk E."/>
            <person name="Cankar K."/>
            <person name="Beekwilder J."/>
            <person name="van Veen A."/>
            <person name="de Boer W."/>
            <person name="van Veen J.A."/>
            <person name="Garbeva P."/>
        </authorList>
    </citation>
    <scope>NUCLEOTIDE SEQUENCE [LARGE SCALE GENOMIC DNA]</scope>
    <source>
        <strain evidence="1 2">Ter291</strain>
    </source>
</reference>
<keyword evidence="2" id="KW-1185">Reference proteome</keyword>
<evidence type="ECO:0000313" key="1">
    <source>
        <dbReference type="EMBL" id="AMP15482.1"/>
    </source>
</evidence>
<name>A0ABM5Z8Y9_9BURK</name>
<proteinExistence type="predicted"/>
<organism evidence="1 2">
    <name type="scientific">Collimonas pratensis</name>
    <dbReference type="NCBI Taxonomy" id="279113"/>
    <lineage>
        <taxon>Bacteria</taxon>
        <taxon>Pseudomonadati</taxon>
        <taxon>Pseudomonadota</taxon>
        <taxon>Betaproteobacteria</taxon>
        <taxon>Burkholderiales</taxon>
        <taxon>Oxalobacteraceae</taxon>
        <taxon>Collimonas</taxon>
    </lineage>
</organism>